<dbReference type="HOGENOM" id="CLU_3104461_0_0_9"/>
<organism evidence="1 2">
    <name type="scientific">Streptococcus peroris ATCC 700780</name>
    <dbReference type="NCBI Taxonomy" id="888746"/>
    <lineage>
        <taxon>Bacteria</taxon>
        <taxon>Bacillati</taxon>
        <taxon>Bacillota</taxon>
        <taxon>Bacilli</taxon>
        <taxon>Lactobacillales</taxon>
        <taxon>Streptococcaceae</taxon>
        <taxon>Streptococcus</taxon>
    </lineage>
</organism>
<name>E8KC77_9STRE</name>
<keyword evidence="2" id="KW-1185">Reference proteome</keyword>
<dbReference type="AlphaFoldDB" id="E8KC77"/>
<gene>
    <name evidence="1" type="ORF">HMPREF9180_1082</name>
</gene>
<accession>E8KC77</accession>
<dbReference type="EMBL" id="AEVF01000012">
    <property type="protein sequence ID" value="EFX40166.1"/>
    <property type="molecule type" value="Genomic_DNA"/>
</dbReference>
<dbReference type="STRING" id="888746.HMPREF9180_1082"/>
<comment type="caution">
    <text evidence="1">The sequence shown here is derived from an EMBL/GenBank/DDBJ whole genome shotgun (WGS) entry which is preliminary data.</text>
</comment>
<evidence type="ECO:0000313" key="2">
    <source>
        <dbReference type="Proteomes" id="UP000010304"/>
    </source>
</evidence>
<sequence>MINLLYSQKKRKYFLFFLALYEIDKKQSIRIYVIDKRPKKAVKVVLRFLNK</sequence>
<reference evidence="1 2" key="1">
    <citation type="submission" date="2010-12" db="EMBL/GenBank/DDBJ databases">
        <authorList>
            <person name="Muzny D."/>
            <person name="Qin X."/>
            <person name="Deng J."/>
            <person name="Jiang H."/>
            <person name="Liu Y."/>
            <person name="Qu J."/>
            <person name="Song X.-Z."/>
            <person name="Zhang L."/>
            <person name="Thornton R."/>
            <person name="Coyle M."/>
            <person name="Francisco L."/>
            <person name="Jackson L."/>
            <person name="Javaid M."/>
            <person name="Korchina V."/>
            <person name="Kovar C."/>
            <person name="Mata R."/>
            <person name="Mathew T."/>
            <person name="Ngo R."/>
            <person name="Nguyen L."/>
            <person name="Nguyen N."/>
            <person name="Okwuonu G."/>
            <person name="Ongeri F."/>
            <person name="Pham C."/>
            <person name="Simmons D."/>
            <person name="Wilczek-Boney K."/>
            <person name="Hale W."/>
            <person name="Jakkamsetti A."/>
            <person name="Pham P."/>
            <person name="Ruth R."/>
            <person name="San Lucas F."/>
            <person name="Warren J."/>
            <person name="Zhang J."/>
            <person name="Zhao Z."/>
            <person name="Zhou C."/>
            <person name="Zhu D."/>
            <person name="Lee S."/>
            <person name="Bess C."/>
            <person name="Blankenburg K."/>
            <person name="Forbes L."/>
            <person name="Fu Q."/>
            <person name="Gubbala S."/>
            <person name="Hirani K."/>
            <person name="Jayaseelan J.C."/>
            <person name="Lara F."/>
            <person name="Munidasa M."/>
            <person name="Palculict T."/>
            <person name="Patil S."/>
            <person name="Pu L.-L."/>
            <person name="Saada N."/>
            <person name="Tang L."/>
            <person name="Weissenberger G."/>
            <person name="Zhu Y."/>
            <person name="Hemphill L."/>
            <person name="Shang Y."/>
            <person name="Youmans B."/>
            <person name="Ayvaz T."/>
            <person name="Ross M."/>
            <person name="Santibanez J."/>
            <person name="Aqrawi P."/>
            <person name="Gross S."/>
            <person name="Joshi V."/>
            <person name="Fowler G."/>
            <person name="Nazareth L."/>
            <person name="Reid J."/>
            <person name="Worley K."/>
            <person name="Petrosino J."/>
            <person name="Highlander S."/>
            <person name="Gibbs R."/>
        </authorList>
    </citation>
    <scope>NUCLEOTIDE SEQUENCE [LARGE SCALE GENOMIC DNA]</scope>
    <source>
        <strain evidence="1 2">ATCC 700780</strain>
    </source>
</reference>
<proteinExistence type="predicted"/>
<evidence type="ECO:0000313" key="1">
    <source>
        <dbReference type="EMBL" id="EFX40166.1"/>
    </source>
</evidence>
<dbReference type="Proteomes" id="UP000010304">
    <property type="component" value="Unassembled WGS sequence"/>
</dbReference>
<protein>
    <submittedName>
        <fullName evidence="1">Uncharacterized protein</fullName>
    </submittedName>
</protein>